<accession>A0A1V3FXD1</accession>
<keyword evidence="4" id="KW-0378">Hydrolase</keyword>
<feature type="domain" description="Competence protein CoiA-like N-terminal" evidence="2">
    <location>
        <begin position="28"/>
        <end position="74"/>
    </location>
</feature>
<dbReference type="Pfam" id="PF25164">
    <property type="entry name" value="CoiA_N"/>
    <property type="match status" value="1"/>
</dbReference>
<evidence type="ECO:0000313" key="4">
    <source>
        <dbReference type="EMBL" id="OOE06244.1"/>
    </source>
</evidence>
<sequence>MLMKKMCGERRGYMFVALLKNGETCSLLDDWTIEQLHVLRTTQAFFCPVCLERVQLKIGTKRMPHFAHETKCTIETERETFAHLQGKQQLYEWLTNEKIEVEEVEVEKYLRHIQQRPDVFVRHMQHMYAIEYQCSIIPFSLFAKRTNAYKNAHIVPIWLLHTSHVKRRSLFFQLSSFSWLFFNDQEVIPFYCAERREVSFLHHLIPLSSTLAYGEWATFPLHAISFSSFFQTPQRQHDALFHAWQMKKKQWRLSPLYYRTNRTFCRIVYNVPMTPSLFPHEAGIPLRHAYWFETPPFIWQTYMLLEMMRIPLHVTFSFHQLYERMRYFIRQNLIHIRRLPLVTKSHYSYALMDYLHALVSLQFLKKVGKSTFQRIRSWSLPRNVEEAIRGDEQLLRRIVSKKEDFFTKRE</sequence>
<evidence type="ECO:0000259" key="1">
    <source>
        <dbReference type="Pfam" id="PF06054"/>
    </source>
</evidence>
<comment type="caution">
    <text evidence="4">The sequence shown here is derived from an EMBL/GenBank/DDBJ whole genome shotgun (WGS) entry which is preliminary data.</text>
</comment>
<dbReference type="Pfam" id="PF06054">
    <property type="entry name" value="CoiA_nuc"/>
    <property type="match status" value="1"/>
</dbReference>
<keyword evidence="4" id="KW-0255">Endonuclease</keyword>
<dbReference type="PIRSF" id="PIRSF007487">
    <property type="entry name" value="Competence-induced_CoiA_bac"/>
    <property type="match status" value="1"/>
</dbReference>
<evidence type="ECO:0000259" key="3">
    <source>
        <dbReference type="Pfam" id="PF25166"/>
    </source>
</evidence>
<dbReference type="InterPro" id="IPR021176">
    <property type="entry name" value="Competence-induced_CoiA"/>
</dbReference>
<dbReference type="AlphaFoldDB" id="A0A1V3FXD1"/>
<dbReference type="Proteomes" id="UP000188458">
    <property type="component" value="Unassembled WGS sequence"/>
</dbReference>
<reference evidence="5" key="1">
    <citation type="submission" date="2016-11" db="EMBL/GenBank/DDBJ databases">
        <title>Draft genome sequence of Anoxybacillus sp. strain 103 isolated from the Qarvajar hot spring in Nagorno-Karabach.</title>
        <authorList>
            <person name="Hovhannisyan P."/>
            <person name="Panosyan H."/>
            <person name="Birkeland N.-K."/>
        </authorList>
    </citation>
    <scope>NUCLEOTIDE SEQUENCE [LARGE SCALE GENOMIC DNA]</scope>
    <source>
        <strain evidence="5">103</strain>
    </source>
</reference>
<dbReference type="GO" id="GO:0004519">
    <property type="term" value="F:endonuclease activity"/>
    <property type="evidence" value="ECO:0007669"/>
    <property type="project" value="UniProtKB-KW"/>
</dbReference>
<feature type="domain" description="Competence protein CoiA C-terminal" evidence="3">
    <location>
        <begin position="242"/>
        <end position="388"/>
    </location>
</feature>
<dbReference type="InterPro" id="IPR010330">
    <property type="entry name" value="CoiA_nuc"/>
</dbReference>
<dbReference type="InterPro" id="IPR057252">
    <property type="entry name" value="CoiA_C"/>
</dbReference>
<proteinExistence type="predicted"/>
<keyword evidence="4" id="KW-0540">Nuclease</keyword>
<organism evidence="4 5">
    <name type="scientific">Anoxybacillus kestanbolensis</name>
    <dbReference type="NCBI Taxonomy" id="227476"/>
    <lineage>
        <taxon>Bacteria</taxon>
        <taxon>Bacillati</taxon>
        <taxon>Bacillota</taxon>
        <taxon>Bacilli</taxon>
        <taxon>Bacillales</taxon>
        <taxon>Anoxybacillaceae</taxon>
        <taxon>Anoxybacillus</taxon>
    </lineage>
</organism>
<dbReference type="InterPro" id="IPR057253">
    <property type="entry name" value="CoiA-like_N"/>
</dbReference>
<dbReference type="Pfam" id="PF25166">
    <property type="entry name" value="CoiA_C"/>
    <property type="match status" value="1"/>
</dbReference>
<dbReference type="EMBL" id="MQAD01000001">
    <property type="protein sequence ID" value="OOE06244.1"/>
    <property type="molecule type" value="Genomic_DNA"/>
</dbReference>
<feature type="domain" description="Competence protein CoiA nuclease-like" evidence="1">
    <location>
        <begin position="79"/>
        <end position="232"/>
    </location>
</feature>
<protein>
    <submittedName>
        <fullName evidence="4">Restriction endonuclease</fullName>
    </submittedName>
</protein>
<evidence type="ECO:0000259" key="2">
    <source>
        <dbReference type="Pfam" id="PF25164"/>
    </source>
</evidence>
<gene>
    <name evidence="4" type="ORF">BO219_00205</name>
</gene>
<evidence type="ECO:0000313" key="5">
    <source>
        <dbReference type="Proteomes" id="UP000188458"/>
    </source>
</evidence>
<name>A0A1V3FXD1_9BACL</name>
<keyword evidence="5" id="KW-1185">Reference proteome</keyword>